<dbReference type="Pfam" id="PF00486">
    <property type="entry name" value="Trans_reg_C"/>
    <property type="match status" value="1"/>
</dbReference>
<evidence type="ECO:0000259" key="8">
    <source>
        <dbReference type="PROSITE" id="PS51755"/>
    </source>
</evidence>
<feature type="domain" description="OmpR/PhoB-type" evidence="8">
    <location>
        <begin position="4"/>
        <end position="102"/>
    </location>
</feature>
<keyword evidence="7" id="KW-0472">Membrane</keyword>
<dbReference type="CDD" id="cd00383">
    <property type="entry name" value="trans_reg_C"/>
    <property type="match status" value="1"/>
</dbReference>
<proteinExistence type="predicted"/>
<dbReference type="RefSeq" id="WP_065791018.1">
    <property type="nucleotide sequence ID" value="NZ_MAUJ01000004.1"/>
</dbReference>
<comment type="caution">
    <text evidence="9">The sequence shown here is derived from an EMBL/GenBank/DDBJ whole genome shotgun (WGS) entry which is preliminary data.</text>
</comment>
<keyword evidence="3 5" id="KW-0238">DNA-binding</keyword>
<evidence type="ECO:0000313" key="9">
    <source>
        <dbReference type="EMBL" id="OCQ20837.1"/>
    </source>
</evidence>
<dbReference type="Gene3D" id="3.40.50.10610">
    <property type="entry name" value="ABC-type transport auxiliary lipoprotein component"/>
    <property type="match status" value="1"/>
</dbReference>
<dbReference type="EMBL" id="MAUJ01000004">
    <property type="protein sequence ID" value="OCQ20837.1"/>
    <property type="molecule type" value="Genomic_DNA"/>
</dbReference>
<evidence type="ECO:0000256" key="7">
    <source>
        <dbReference type="SAM" id="Phobius"/>
    </source>
</evidence>
<dbReference type="PROSITE" id="PS50005">
    <property type="entry name" value="TPR"/>
    <property type="match status" value="1"/>
</dbReference>
<keyword evidence="2 4" id="KW-0802">TPR repeat</keyword>
<dbReference type="OrthoDB" id="7052061at2"/>
<dbReference type="InterPro" id="IPR011990">
    <property type="entry name" value="TPR-like_helical_dom_sf"/>
</dbReference>
<name>A0A1C0TPG3_9GAMM</name>
<gene>
    <name evidence="9" type="ORF">A7985_13655</name>
</gene>
<dbReference type="Proteomes" id="UP000093366">
    <property type="component" value="Unassembled WGS sequence"/>
</dbReference>
<dbReference type="PROSITE" id="PS51755">
    <property type="entry name" value="OMPR_PHOB"/>
    <property type="match status" value="1"/>
</dbReference>
<feature type="coiled-coil region" evidence="6">
    <location>
        <begin position="726"/>
        <end position="753"/>
    </location>
</feature>
<dbReference type="PANTHER" id="PTHR44858">
    <property type="entry name" value="TETRATRICOPEPTIDE REPEAT PROTEIN 6"/>
    <property type="match status" value="1"/>
</dbReference>
<dbReference type="Gene3D" id="1.10.10.10">
    <property type="entry name" value="Winged helix-like DNA-binding domain superfamily/Winged helix DNA-binding domain"/>
    <property type="match status" value="1"/>
</dbReference>
<dbReference type="GO" id="GO:0003677">
    <property type="term" value="F:DNA binding"/>
    <property type="evidence" value="ECO:0007669"/>
    <property type="project" value="UniProtKB-UniRule"/>
</dbReference>
<dbReference type="GO" id="GO:0006355">
    <property type="term" value="P:regulation of DNA-templated transcription"/>
    <property type="evidence" value="ECO:0007669"/>
    <property type="project" value="InterPro"/>
</dbReference>
<evidence type="ECO:0000256" key="1">
    <source>
        <dbReference type="ARBA" id="ARBA00022737"/>
    </source>
</evidence>
<keyword evidence="1" id="KW-0677">Repeat</keyword>
<dbReference type="AlphaFoldDB" id="A0A1C0TPG3"/>
<organism evidence="9 10">
    <name type="scientific">Pseudoalteromonas luteoviolacea</name>
    <dbReference type="NCBI Taxonomy" id="43657"/>
    <lineage>
        <taxon>Bacteria</taxon>
        <taxon>Pseudomonadati</taxon>
        <taxon>Pseudomonadota</taxon>
        <taxon>Gammaproteobacteria</taxon>
        <taxon>Alteromonadales</taxon>
        <taxon>Pseudoalteromonadaceae</taxon>
        <taxon>Pseudoalteromonas</taxon>
    </lineage>
</organism>
<evidence type="ECO:0000256" key="3">
    <source>
        <dbReference type="ARBA" id="ARBA00023125"/>
    </source>
</evidence>
<dbReference type="Pfam" id="PF13181">
    <property type="entry name" value="TPR_8"/>
    <property type="match status" value="1"/>
</dbReference>
<evidence type="ECO:0000256" key="2">
    <source>
        <dbReference type="ARBA" id="ARBA00022803"/>
    </source>
</evidence>
<accession>A0A1C0TPG3</accession>
<evidence type="ECO:0000256" key="4">
    <source>
        <dbReference type="PROSITE-ProRule" id="PRU00339"/>
    </source>
</evidence>
<dbReference type="InterPro" id="IPR019734">
    <property type="entry name" value="TPR_rpt"/>
</dbReference>
<dbReference type="InterPro" id="IPR036388">
    <property type="entry name" value="WH-like_DNA-bd_sf"/>
</dbReference>
<feature type="DNA-binding region" description="OmpR/PhoB-type" evidence="5">
    <location>
        <begin position="4"/>
        <end position="102"/>
    </location>
</feature>
<protein>
    <recommendedName>
        <fullName evidence="8">OmpR/PhoB-type domain-containing protein</fullName>
    </recommendedName>
</protein>
<dbReference type="SUPFAM" id="SSF48452">
    <property type="entry name" value="TPR-like"/>
    <property type="match status" value="2"/>
</dbReference>
<keyword evidence="7" id="KW-0812">Transmembrane</keyword>
<dbReference type="InterPro" id="IPR016032">
    <property type="entry name" value="Sig_transdc_resp-reg_C-effctor"/>
</dbReference>
<dbReference type="SUPFAM" id="SSF46894">
    <property type="entry name" value="C-terminal effector domain of the bipartite response regulators"/>
    <property type="match status" value="1"/>
</dbReference>
<dbReference type="Gene3D" id="1.25.40.10">
    <property type="entry name" value="Tetratricopeptide repeat domain"/>
    <property type="match status" value="3"/>
</dbReference>
<dbReference type="GO" id="GO:0000160">
    <property type="term" value="P:phosphorelay signal transduction system"/>
    <property type="evidence" value="ECO:0007669"/>
    <property type="project" value="InterPro"/>
</dbReference>
<keyword evidence="7" id="KW-1133">Transmembrane helix</keyword>
<keyword evidence="6" id="KW-0175">Coiled coil</keyword>
<dbReference type="SMART" id="SM00028">
    <property type="entry name" value="TPR"/>
    <property type="match status" value="5"/>
</dbReference>
<dbReference type="PANTHER" id="PTHR44858:SF1">
    <property type="entry name" value="UDP-N-ACETYLGLUCOSAMINE--PEPTIDE N-ACETYLGLUCOSAMINYLTRANSFERASE SPINDLY-RELATED"/>
    <property type="match status" value="1"/>
</dbReference>
<evidence type="ECO:0000256" key="6">
    <source>
        <dbReference type="SAM" id="Coils"/>
    </source>
</evidence>
<dbReference type="InterPro" id="IPR050498">
    <property type="entry name" value="Ycf3"/>
</dbReference>
<evidence type="ECO:0000313" key="10">
    <source>
        <dbReference type="Proteomes" id="UP000093366"/>
    </source>
</evidence>
<sequence>MEHSRQYQLGIWCICPKTNSINSKFDTRTLDNKSMQLLLLLIQHAGNTVTKDEIFTRIWKDKFVTADILSVTISKIRKALDDDARNPSYIKTLPNEGYVLIAPVSEVSSVKPSRFNKRVMFWFLAVFSMLLAVLCTWYFTDVRLKPNSNPTVKGLNIQSIAVLPFNDLSVSQDNVYFTEGLSSAIIHQLAKVKQLKVISQDSSFFYRDDINSREIGEALNVEAILEGNIQTLGEQTRINVRVVSTQNNQLIWSQTFDSDVPNSFQLQDKISTAVRKALHPEFSSPTVLAKSINAQAYEWYLMGQYHWRQRTPSELNKAVSYFQHSLELEPDYAEAHIGLAISYAFLHTYGSWGELAAIDAALPHINKALALKPHSAQGLATLGMILSDKAKATGDDSLYQQARVAFTQSLQLERNATTHLWYSTLLTRLGHQEEAVVHLEQAIILNPLSAALKRSLSYLYKSMGKQNSADLMYQQVLKLAPNSALRPFERAKVKNHTRASVLAMAQWQVASPDLFASCASIEICEQQVLAYLSVGAEQVAEDLLDKMYPLHGHFRHSLSLIALGEAQNDALILTKIQNQAFRIPFSKEAHITLARAQFRAGHFVEAKNTLIQLYPHWQDNEAELQSNIDADNYFVVTLYAASLMQLNQPQLAMRLLNSVAAFLTQNHVHDKVQAKFVLAEVNAQLGNSQLALQHLTEALKMGWIESFNSQWWSLSNNHLLKPLHEMSEFQMLLKQHIKNRQELRQNIMRHINRNVSDHSELK</sequence>
<evidence type="ECO:0000256" key="5">
    <source>
        <dbReference type="PROSITE-ProRule" id="PRU01091"/>
    </source>
</evidence>
<dbReference type="InterPro" id="IPR001867">
    <property type="entry name" value="OmpR/PhoB-type_DNA-bd"/>
</dbReference>
<feature type="transmembrane region" description="Helical" evidence="7">
    <location>
        <begin position="119"/>
        <end position="139"/>
    </location>
</feature>
<reference evidence="10" key="1">
    <citation type="submission" date="2016-07" db="EMBL/GenBank/DDBJ databases">
        <authorList>
            <person name="Florea S."/>
            <person name="Webb J.S."/>
            <person name="Jaromczyk J."/>
            <person name="Schardl C.L."/>
        </authorList>
    </citation>
    <scope>NUCLEOTIDE SEQUENCE [LARGE SCALE GENOMIC DNA]</scope>
    <source>
        <strain evidence="10">IPB1</strain>
    </source>
</reference>
<dbReference type="SMART" id="SM00862">
    <property type="entry name" value="Trans_reg_C"/>
    <property type="match status" value="1"/>
</dbReference>
<feature type="repeat" description="TPR" evidence="4">
    <location>
        <begin position="450"/>
        <end position="483"/>
    </location>
</feature>